<accession>A0A6J6F212</accession>
<dbReference type="EMBL" id="CAEZTS010000096">
    <property type="protein sequence ID" value="CAB4582496.1"/>
    <property type="molecule type" value="Genomic_DNA"/>
</dbReference>
<dbReference type="InterPro" id="IPR038720">
    <property type="entry name" value="YprB_RNase_H-like_dom"/>
</dbReference>
<protein>
    <submittedName>
        <fullName evidence="2">Unannotated protein</fullName>
    </submittedName>
</protein>
<evidence type="ECO:0000259" key="1">
    <source>
        <dbReference type="Pfam" id="PF13482"/>
    </source>
</evidence>
<dbReference type="AlphaFoldDB" id="A0A6J6F212"/>
<feature type="domain" description="YprB ribonuclease H-like" evidence="1">
    <location>
        <begin position="106"/>
        <end position="190"/>
    </location>
</feature>
<evidence type="ECO:0000313" key="2">
    <source>
        <dbReference type="EMBL" id="CAB4582496.1"/>
    </source>
</evidence>
<organism evidence="2">
    <name type="scientific">freshwater metagenome</name>
    <dbReference type="NCBI Taxonomy" id="449393"/>
    <lineage>
        <taxon>unclassified sequences</taxon>
        <taxon>metagenomes</taxon>
        <taxon>ecological metagenomes</taxon>
    </lineage>
</organism>
<sequence>MENSDVVYLWGTHATVRTGAPTPATMRAGYRPFHTLAGGFPDEAEAFVAFWNWMHAVIDECGRLGSTVRFYCYTDAENTRMHEIAARWPDFPGMPSHEAIDAFCTTDAWVDLKKNVDSLIWPTDSLGLKKVAPLAGFSWRDEDAGGDNSILWYEIVVTTTDESQRREMSEKLLRYNEDDVLATKVLREWLDDGLNGRGPVFRGVTELDEHYE</sequence>
<gene>
    <name evidence="2" type="ORF">UFOPK1722_01142</name>
</gene>
<name>A0A6J6F212_9ZZZZ</name>
<proteinExistence type="predicted"/>
<reference evidence="2" key="1">
    <citation type="submission" date="2020-05" db="EMBL/GenBank/DDBJ databases">
        <authorList>
            <person name="Chiriac C."/>
            <person name="Salcher M."/>
            <person name="Ghai R."/>
            <person name="Kavagutti S V."/>
        </authorList>
    </citation>
    <scope>NUCLEOTIDE SEQUENCE</scope>
</reference>
<dbReference type="Pfam" id="PF13482">
    <property type="entry name" value="RNase_H_2"/>
    <property type="match status" value="1"/>
</dbReference>